<reference evidence="1" key="1">
    <citation type="journal article" date="2014" name="Int. J. Syst. Evol. Microbiol.">
        <title>Complete genome sequence of Corynebacterium casei LMG S-19264T (=DSM 44701T), isolated from a smear-ripened cheese.</title>
        <authorList>
            <consortium name="US DOE Joint Genome Institute (JGI-PGF)"/>
            <person name="Walter F."/>
            <person name="Albersmeier A."/>
            <person name="Kalinowski J."/>
            <person name="Ruckert C."/>
        </authorList>
    </citation>
    <scope>NUCLEOTIDE SEQUENCE</scope>
    <source>
        <strain evidence="1">JCM 12862</strain>
    </source>
</reference>
<evidence type="ECO:0000313" key="1">
    <source>
        <dbReference type="EMBL" id="GGK35635.1"/>
    </source>
</evidence>
<reference evidence="1" key="2">
    <citation type="submission" date="2020-09" db="EMBL/GenBank/DDBJ databases">
        <authorList>
            <person name="Sun Q."/>
            <person name="Ohkuma M."/>
        </authorList>
    </citation>
    <scope>NUCLEOTIDE SEQUENCE</scope>
    <source>
        <strain evidence="1">JCM 12862</strain>
    </source>
</reference>
<dbReference type="EMBL" id="BMNR01000014">
    <property type="protein sequence ID" value="GGK35635.1"/>
    <property type="molecule type" value="Genomic_DNA"/>
</dbReference>
<dbReference type="AlphaFoldDB" id="A0A8J3BSL0"/>
<name>A0A8J3BSL0_9FLAO</name>
<accession>A0A8J3BSL0</accession>
<protein>
    <submittedName>
        <fullName evidence="1">Uncharacterized protein</fullName>
    </submittedName>
</protein>
<evidence type="ECO:0000313" key="2">
    <source>
        <dbReference type="Proteomes" id="UP000612329"/>
    </source>
</evidence>
<gene>
    <name evidence="1" type="ORF">GCM10007962_32520</name>
</gene>
<proteinExistence type="predicted"/>
<comment type="caution">
    <text evidence="1">The sequence shown here is derived from an EMBL/GenBank/DDBJ whole genome shotgun (WGS) entry which is preliminary data.</text>
</comment>
<organism evidence="1 2">
    <name type="scientific">Yeosuana aromativorans</name>
    <dbReference type="NCBI Taxonomy" id="288019"/>
    <lineage>
        <taxon>Bacteria</taxon>
        <taxon>Pseudomonadati</taxon>
        <taxon>Bacteroidota</taxon>
        <taxon>Flavobacteriia</taxon>
        <taxon>Flavobacteriales</taxon>
        <taxon>Flavobacteriaceae</taxon>
        <taxon>Yeosuana</taxon>
    </lineage>
</organism>
<keyword evidence="2" id="KW-1185">Reference proteome</keyword>
<dbReference type="RefSeq" id="WP_188655180.1">
    <property type="nucleotide sequence ID" value="NZ_BMNR01000014.1"/>
</dbReference>
<sequence>MRKIYLIFILILTFNYSQTDSRIKEFEKILGERQTKALNLLVSDFEKNLDTLYPDLSTDKAYKKYLTDIIADSTTDWEKFKFQSDKTNSEFHQSGLWDDIYIKDSDTLIKRYWDMRESAGMLSNELFVSGTLSLEPDFNNYFHKRIVVVEYSF</sequence>
<dbReference type="Proteomes" id="UP000612329">
    <property type="component" value="Unassembled WGS sequence"/>
</dbReference>